<evidence type="ECO:0000259" key="9">
    <source>
        <dbReference type="Pfam" id="PF03175"/>
    </source>
</evidence>
<dbReference type="PROSITE" id="PS00116">
    <property type="entry name" value="DNA_POLYMERASE_B"/>
    <property type="match status" value="1"/>
</dbReference>
<dbReference type="Proteomes" id="UP000243217">
    <property type="component" value="Unassembled WGS sequence"/>
</dbReference>
<evidence type="ECO:0000256" key="5">
    <source>
        <dbReference type="ARBA" id="ARBA00022705"/>
    </source>
</evidence>
<reference evidence="10 11" key="1">
    <citation type="journal article" date="2014" name="Genome Biol. Evol.">
        <title>The secreted proteins of Achlya hypogyna and Thraustotheca clavata identify the ancestral oomycete secretome and reveal gene acquisitions by horizontal gene transfer.</title>
        <authorList>
            <person name="Misner I."/>
            <person name="Blouin N."/>
            <person name="Leonard G."/>
            <person name="Richards T.A."/>
            <person name="Lane C.E."/>
        </authorList>
    </citation>
    <scope>NUCLEOTIDE SEQUENCE [LARGE SCALE GENOMIC DNA]</scope>
    <source>
        <strain evidence="10 11">ATCC 34112</strain>
    </source>
</reference>
<dbReference type="AlphaFoldDB" id="A0A1V9ZW42"/>
<dbReference type="GO" id="GO:0000166">
    <property type="term" value="F:nucleotide binding"/>
    <property type="evidence" value="ECO:0007669"/>
    <property type="project" value="InterPro"/>
</dbReference>
<keyword evidence="4" id="KW-0548">Nucleotidyltransferase</keyword>
<dbReference type="Gene3D" id="3.90.1600.10">
    <property type="entry name" value="Palm domain of DNA polymerase"/>
    <property type="match status" value="1"/>
</dbReference>
<dbReference type="InterPro" id="IPR023211">
    <property type="entry name" value="DNA_pol_palm_dom_sf"/>
</dbReference>
<evidence type="ECO:0000313" key="11">
    <source>
        <dbReference type="Proteomes" id="UP000243217"/>
    </source>
</evidence>
<dbReference type="InterPro" id="IPR004868">
    <property type="entry name" value="DNA-dir_DNA_pol_B_mt/vir"/>
</dbReference>
<dbReference type="EC" id="2.7.7.7" evidence="2"/>
<keyword evidence="5" id="KW-0235">DNA replication</keyword>
<dbReference type="InterPro" id="IPR017964">
    <property type="entry name" value="DNA-dir_DNA_pol_B_CS"/>
</dbReference>
<evidence type="ECO:0000256" key="7">
    <source>
        <dbReference type="ARBA" id="ARBA00023125"/>
    </source>
</evidence>
<evidence type="ECO:0000256" key="1">
    <source>
        <dbReference type="ARBA" id="ARBA00005755"/>
    </source>
</evidence>
<proteinExistence type="inferred from homology"/>
<dbReference type="GO" id="GO:0006260">
    <property type="term" value="P:DNA replication"/>
    <property type="evidence" value="ECO:0007669"/>
    <property type="project" value="UniProtKB-KW"/>
</dbReference>
<dbReference type="PANTHER" id="PTHR48144">
    <property type="entry name" value="DNA-DIRECTED DNA POLYMERASE"/>
    <property type="match status" value="1"/>
</dbReference>
<keyword evidence="6" id="KW-0239">DNA-directed DNA polymerase</keyword>
<dbReference type="InterPro" id="IPR043502">
    <property type="entry name" value="DNA/RNA_pol_sf"/>
</dbReference>
<dbReference type="InterPro" id="IPR012337">
    <property type="entry name" value="RNaseH-like_sf"/>
</dbReference>
<accession>A0A1V9ZW42</accession>
<comment type="similarity">
    <text evidence="1">Belongs to the DNA polymerase type-B family.</text>
</comment>
<dbReference type="EMBL" id="JNBS01001184">
    <property type="protein sequence ID" value="OQS02217.1"/>
    <property type="molecule type" value="Genomic_DNA"/>
</dbReference>
<dbReference type="PRINTS" id="PR00106">
    <property type="entry name" value="DNAPOLB"/>
</dbReference>
<name>A0A1V9ZW42_9STRA</name>
<feature type="domain" description="DNA-directed DNA polymerase family B mitochondria/virus" evidence="9">
    <location>
        <begin position="12"/>
        <end position="363"/>
    </location>
</feature>
<evidence type="ECO:0000256" key="2">
    <source>
        <dbReference type="ARBA" id="ARBA00012417"/>
    </source>
</evidence>
<keyword evidence="3" id="KW-0808">Transferase</keyword>
<keyword evidence="11" id="KW-1185">Reference proteome</keyword>
<evidence type="ECO:0000313" key="10">
    <source>
        <dbReference type="EMBL" id="OQS02217.1"/>
    </source>
</evidence>
<keyword evidence="7" id="KW-0238">DNA-binding</keyword>
<evidence type="ECO:0000256" key="4">
    <source>
        <dbReference type="ARBA" id="ARBA00022695"/>
    </source>
</evidence>
<organism evidence="10 11">
    <name type="scientific">Thraustotheca clavata</name>
    <dbReference type="NCBI Taxonomy" id="74557"/>
    <lineage>
        <taxon>Eukaryota</taxon>
        <taxon>Sar</taxon>
        <taxon>Stramenopiles</taxon>
        <taxon>Oomycota</taxon>
        <taxon>Saprolegniomycetes</taxon>
        <taxon>Saprolegniales</taxon>
        <taxon>Achlyaceae</taxon>
        <taxon>Thraustotheca</taxon>
    </lineage>
</organism>
<evidence type="ECO:0000256" key="6">
    <source>
        <dbReference type="ARBA" id="ARBA00022932"/>
    </source>
</evidence>
<dbReference type="OrthoDB" id="10265614at2759"/>
<sequence length="500" mass="57912">MAFINSKLQDLPEMFKDACQNLTLEKECFPHDLINAKNYYSLWDLDYLDNYDEKDTLIKNVTAIRAIKDKKLDVKKYAMHYCARDVDVLATCFDAFRKMFIDRFNVDVFRFISMPSLAYAIQHNEGCFDGCYSMRGVPLNFARQAIVGVRVMTRDNQKHHTKHEISDFDAVSLYPSAQSILEGYVLGAPKLFKHDIPKDADYYIVRVRFNSIGKKLHFPLLSTFRAKLKTFGREVSSLPSAIREEDDASCRNFTNDIIGKEMILGKRALEDIVEFQGATFTVIEGMYWNEGFNNQIVKTIKSLFEERLKLKKEKNPLQNGIKLLMNSAYGKLIQKPIVKQKTFVKANKLDPNKIEEYTQKNIHKMITRTMISNDLALFEEHKVVYHHWSPAHLGVQVLDMSKHIMNRVMILAEENDINIWYIDTDSMHIDRDKIMKLADAFQIKYEQELIGTRLCQFHSDFELEGAEGEVYAKESIFLGKKSYIDALHALGMIQLVIISV</sequence>
<comment type="catalytic activity">
    <reaction evidence="8">
        <text>DNA(n) + a 2'-deoxyribonucleoside 5'-triphosphate = DNA(n+1) + diphosphate</text>
        <dbReference type="Rhea" id="RHEA:22508"/>
        <dbReference type="Rhea" id="RHEA-COMP:17339"/>
        <dbReference type="Rhea" id="RHEA-COMP:17340"/>
        <dbReference type="ChEBI" id="CHEBI:33019"/>
        <dbReference type="ChEBI" id="CHEBI:61560"/>
        <dbReference type="ChEBI" id="CHEBI:173112"/>
        <dbReference type="EC" id="2.7.7.7"/>
    </reaction>
</comment>
<dbReference type="SUPFAM" id="SSF53098">
    <property type="entry name" value="Ribonuclease H-like"/>
    <property type="match status" value="1"/>
</dbReference>
<evidence type="ECO:0000256" key="3">
    <source>
        <dbReference type="ARBA" id="ARBA00022679"/>
    </source>
</evidence>
<dbReference type="GO" id="GO:0003677">
    <property type="term" value="F:DNA binding"/>
    <property type="evidence" value="ECO:0007669"/>
    <property type="project" value="UniProtKB-KW"/>
</dbReference>
<comment type="caution">
    <text evidence="10">The sequence shown here is derived from an EMBL/GenBank/DDBJ whole genome shotgun (WGS) entry which is preliminary data.</text>
</comment>
<dbReference type="InterPro" id="IPR006172">
    <property type="entry name" value="DNA-dir_DNA_pol_B"/>
</dbReference>
<protein>
    <recommendedName>
        <fullName evidence="2">DNA-directed DNA polymerase</fullName>
        <ecNumber evidence="2">2.7.7.7</ecNumber>
    </recommendedName>
</protein>
<evidence type="ECO:0000256" key="8">
    <source>
        <dbReference type="ARBA" id="ARBA00049244"/>
    </source>
</evidence>
<dbReference type="SUPFAM" id="SSF56672">
    <property type="entry name" value="DNA/RNA polymerases"/>
    <property type="match status" value="1"/>
</dbReference>
<dbReference type="PANTHER" id="PTHR48144:SF2">
    <property type="entry name" value="DNA-DIRECTED DNA POLYMERASE"/>
    <property type="match status" value="1"/>
</dbReference>
<gene>
    <name evidence="10" type="ORF">THRCLA_21476</name>
</gene>
<dbReference type="Pfam" id="PF03175">
    <property type="entry name" value="DNA_pol_B_2"/>
    <property type="match status" value="1"/>
</dbReference>
<dbReference type="GO" id="GO:0003887">
    <property type="term" value="F:DNA-directed DNA polymerase activity"/>
    <property type="evidence" value="ECO:0007669"/>
    <property type="project" value="UniProtKB-KW"/>
</dbReference>